<dbReference type="Proteomes" id="UP000510927">
    <property type="component" value="Chromosome"/>
</dbReference>
<sequence length="521" mass="59168">MRWNMKNNKWIFTSFVLAFIAIPIMTHLVALVVLMLLGLTEFICDSLNYPLGTLGQNLQLYGGLSLGALAMFIEGAVWGKRCTRPELNSSLRYCLMLLPALLVLIAWIMIVQNAQFSFRGEGYANLLFWALPWWGLNIGFIISGWYWGMLIIPVGSQVIFTLGYYISQRKNIFPGDAQYGRNIITLVIFILALIATWQAKLRADKYAYETKERSVTETFNIYADYHPNSVNKKLTPLRGNVPFQYKVERPRLDGATALYPLYASAFYALNEFSETNTRENINHCCLKVSRTPEAYNRLIENKADLIFVAMPSKKQQQNAEAASVKLNYTPFAKEAFVFIVNADNPVNSLTENQVRDIFSGKITRWKDVGGNNEDIQIWQRPEDSGSQTVMLGKVMKNTPMLPAKETEMATGMGGVIRRVADYQNTSSAIGYTFRYYATVMNADKNIKLLAINGVSPTIDNIRNDTYPYTINGYMVTRENPTAETQQFVDWFLSPQGQQLVQDVGYVPLYSIMNTVKKNFEK</sequence>
<keyword evidence="1" id="KW-0732">Signal</keyword>
<dbReference type="PANTHER" id="PTHR30570">
    <property type="entry name" value="PERIPLASMIC PHOSPHATE BINDING COMPONENT OF PHOSPHATE ABC TRANSPORTER"/>
    <property type="match status" value="1"/>
</dbReference>
<evidence type="ECO:0000313" key="4">
    <source>
        <dbReference type="Proteomes" id="UP000510927"/>
    </source>
</evidence>
<dbReference type="InterPro" id="IPR050811">
    <property type="entry name" value="Phosphate_ABC_transporter"/>
</dbReference>
<dbReference type="Gene3D" id="3.40.190.10">
    <property type="entry name" value="Periplasmic binding protein-like II"/>
    <property type="match status" value="2"/>
</dbReference>
<evidence type="ECO:0000256" key="1">
    <source>
        <dbReference type="ARBA" id="ARBA00022729"/>
    </source>
</evidence>
<proteinExistence type="predicted"/>
<reference evidence="3 4" key="1">
    <citation type="submission" date="2020-06" db="EMBL/GenBank/DDBJ databases">
        <title>REHAB project genomes.</title>
        <authorList>
            <person name="Shaw L.P."/>
        </authorList>
    </citation>
    <scope>NUCLEOTIDE SEQUENCE [LARGE SCALE GENOMIC DNA]</scope>
    <source>
        <strain evidence="3 4">RHB28-C13</strain>
    </source>
</reference>
<dbReference type="SUPFAM" id="SSF53850">
    <property type="entry name" value="Periplasmic binding protein-like II"/>
    <property type="match status" value="1"/>
</dbReference>
<dbReference type="PANTHER" id="PTHR30570:SF1">
    <property type="entry name" value="PHOSPHATE-BINDING PROTEIN PSTS"/>
    <property type="match status" value="1"/>
</dbReference>
<dbReference type="EMBL" id="CP055675">
    <property type="protein sequence ID" value="QLN02123.1"/>
    <property type="molecule type" value="Genomic_DNA"/>
</dbReference>
<protein>
    <submittedName>
        <fullName evidence="3">PstS family phosphate ABC transporter substrate-binding protein</fullName>
    </submittedName>
</protein>
<dbReference type="CDD" id="cd13566">
    <property type="entry name" value="PBP2_phosphate"/>
    <property type="match status" value="1"/>
</dbReference>
<evidence type="ECO:0000259" key="2">
    <source>
        <dbReference type="Pfam" id="PF12849"/>
    </source>
</evidence>
<feature type="domain" description="PBP" evidence="2">
    <location>
        <begin position="255"/>
        <end position="494"/>
    </location>
</feature>
<dbReference type="InterPro" id="IPR024370">
    <property type="entry name" value="PBP_domain"/>
</dbReference>
<gene>
    <name evidence="3" type="ORF">HVY52_20865</name>
</gene>
<evidence type="ECO:0000313" key="3">
    <source>
        <dbReference type="EMBL" id="QLN02123.1"/>
    </source>
</evidence>
<organism evidence="3 4">
    <name type="scientific">Escherichia fergusonii</name>
    <dbReference type="NCBI Taxonomy" id="564"/>
    <lineage>
        <taxon>Bacteria</taxon>
        <taxon>Pseudomonadati</taxon>
        <taxon>Pseudomonadota</taxon>
        <taxon>Gammaproteobacteria</taxon>
        <taxon>Enterobacterales</taxon>
        <taxon>Enterobacteriaceae</taxon>
        <taxon>Escherichia</taxon>
    </lineage>
</organism>
<dbReference type="Pfam" id="PF12849">
    <property type="entry name" value="PBP_like_2"/>
    <property type="match status" value="1"/>
</dbReference>
<dbReference type="AlphaFoldDB" id="A0A7K4HUT3"/>
<name>A0A7K4HUT3_ESCFE</name>
<accession>A0A7K4HUT3</accession>